<feature type="repeat" description="Solcar" evidence="9">
    <location>
        <begin position="163"/>
        <end position="263"/>
    </location>
</feature>
<evidence type="ECO:0008006" key="15">
    <source>
        <dbReference type="Google" id="ProtNLM"/>
    </source>
</evidence>
<dbReference type="Pfam" id="PF00153">
    <property type="entry name" value="Mito_carr"/>
    <property type="match status" value="3"/>
</dbReference>
<evidence type="ECO:0000256" key="10">
    <source>
        <dbReference type="RuleBase" id="RU000488"/>
    </source>
</evidence>
<comment type="subcellular location">
    <subcellularLocation>
        <location evidence="1">Mitochondrion membrane</location>
        <topology evidence="1">Multi-pass membrane protein</topology>
    </subcellularLocation>
</comment>
<dbReference type="Gene3D" id="1.50.40.10">
    <property type="entry name" value="Mitochondrial carrier domain"/>
    <property type="match status" value="2"/>
</dbReference>
<feature type="region of interest" description="Disordered" evidence="11">
    <location>
        <begin position="1"/>
        <end position="22"/>
    </location>
</feature>
<evidence type="ECO:0000256" key="3">
    <source>
        <dbReference type="ARBA" id="ARBA00022448"/>
    </source>
</evidence>
<dbReference type="Proteomes" id="UP001530377">
    <property type="component" value="Unassembled WGS sequence"/>
</dbReference>
<evidence type="ECO:0000256" key="11">
    <source>
        <dbReference type="SAM" id="MobiDB-lite"/>
    </source>
</evidence>
<sequence>MVGTSHDDDNNDAPSSSSFSLSSWSPSLVALVSGGVGGACSVLIGHPLDLVKVQMQTTSTSSRPGKSSHTIRGMLAETLKTGGIVGPNGIFRGLAPPLLTVVPTTAVAFWGYDVGRRLVLHYDGTREEGGDGGGMGWWKTSTTNTATSTPVAAPPPPSSPRPLTTAEVCVAGAISAVPTTLIVAPTERIKCLLQVQQDIGKGGGGGRDTERRRRIYSGTFDCTRGVYREGGLRSLYRGTGMTFVRGMPGTMAYFAAYEYAKDGIASLQRRGGIMDDDVYDDVVFVVVRSQSPPPPPSTFAILIAGGFAGIAYWAVGIPIIADVLKSRYQTAPIGKYPGGYVDVYRSLIREDGYAGLFKGFRPAMMRAIPASMARSIGMEVTRRILE</sequence>
<proteinExistence type="inferred from homology"/>
<keyword evidence="8 9" id="KW-0472">Membrane</keyword>
<keyword evidence="6 12" id="KW-1133">Transmembrane helix</keyword>
<dbReference type="InterPro" id="IPR050567">
    <property type="entry name" value="Mitochondrial_Carrier"/>
</dbReference>
<keyword evidence="3 10" id="KW-0813">Transport</keyword>
<feature type="compositionally biased region" description="Low complexity" evidence="11">
    <location>
        <begin position="13"/>
        <end position="22"/>
    </location>
</feature>
<dbReference type="SUPFAM" id="SSF103506">
    <property type="entry name" value="Mitochondrial carrier"/>
    <property type="match status" value="1"/>
</dbReference>
<accession>A0ABD3SSM1</accession>
<name>A0ABD3SSM1_9STRA</name>
<evidence type="ECO:0000256" key="7">
    <source>
        <dbReference type="ARBA" id="ARBA00023128"/>
    </source>
</evidence>
<keyword evidence="4 9" id="KW-0812">Transmembrane</keyword>
<feature type="transmembrane region" description="Helical" evidence="12">
    <location>
        <begin position="299"/>
        <end position="321"/>
    </location>
</feature>
<feature type="repeat" description="Solcar" evidence="9">
    <location>
        <begin position="25"/>
        <end position="118"/>
    </location>
</feature>
<evidence type="ECO:0000256" key="2">
    <source>
        <dbReference type="ARBA" id="ARBA00006375"/>
    </source>
</evidence>
<dbReference type="AlphaFoldDB" id="A0ABD3SSM1"/>
<dbReference type="PANTHER" id="PTHR45624">
    <property type="entry name" value="MITOCHONDRIAL BASIC AMINO ACIDS TRANSPORTER-RELATED"/>
    <property type="match status" value="1"/>
</dbReference>
<evidence type="ECO:0000256" key="6">
    <source>
        <dbReference type="ARBA" id="ARBA00022989"/>
    </source>
</evidence>
<dbReference type="InterPro" id="IPR023395">
    <property type="entry name" value="MCP_dom_sf"/>
</dbReference>
<evidence type="ECO:0000256" key="12">
    <source>
        <dbReference type="SAM" id="Phobius"/>
    </source>
</evidence>
<reference evidence="13 14" key="1">
    <citation type="submission" date="2024-10" db="EMBL/GenBank/DDBJ databases">
        <title>Updated reference genomes for cyclostephanoid diatoms.</title>
        <authorList>
            <person name="Roberts W.R."/>
            <person name="Alverson A.J."/>
        </authorList>
    </citation>
    <scope>NUCLEOTIDE SEQUENCE [LARGE SCALE GENOMIC DNA]</scope>
    <source>
        <strain evidence="13 14">AJA228-03</strain>
    </source>
</reference>
<evidence type="ECO:0000256" key="9">
    <source>
        <dbReference type="PROSITE-ProRule" id="PRU00282"/>
    </source>
</evidence>
<dbReference type="PROSITE" id="PS50920">
    <property type="entry name" value="SOLCAR"/>
    <property type="match status" value="3"/>
</dbReference>
<comment type="caution">
    <text evidence="13">The sequence shown here is derived from an EMBL/GenBank/DDBJ whole genome shotgun (WGS) entry which is preliminary data.</text>
</comment>
<gene>
    <name evidence="13" type="ORF">ACHAXA_000482</name>
</gene>
<organism evidence="13 14">
    <name type="scientific">Cyclostephanos tholiformis</name>
    <dbReference type="NCBI Taxonomy" id="382380"/>
    <lineage>
        <taxon>Eukaryota</taxon>
        <taxon>Sar</taxon>
        <taxon>Stramenopiles</taxon>
        <taxon>Ochrophyta</taxon>
        <taxon>Bacillariophyta</taxon>
        <taxon>Coscinodiscophyceae</taxon>
        <taxon>Thalassiosirophycidae</taxon>
        <taxon>Stephanodiscales</taxon>
        <taxon>Stephanodiscaceae</taxon>
        <taxon>Cyclostephanos</taxon>
    </lineage>
</organism>
<dbReference type="InterPro" id="IPR018108">
    <property type="entry name" value="MCP_transmembrane"/>
</dbReference>
<evidence type="ECO:0000256" key="5">
    <source>
        <dbReference type="ARBA" id="ARBA00022737"/>
    </source>
</evidence>
<evidence type="ECO:0000256" key="8">
    <source>
        <dbReference type="ARBA" id="ARBA00023136"/>
    </source>
</evidence>
<protein>
    <recommendedName>
        <fullName evidence="15">Mitochondrial carrier protein</fullName>
    </recommendedName>
</protein>
<evidence type="ECO:0000256" key="4">
    <source>
        <dbReference type="ARBA" id="ARBA00022692"/>
    </source>
</evidence>
<keyword evidence="5" id="KW-0677">Repeat</keyword>
<evidence type="ECO:0000313" key="14">
    <source>
        <dbReference type="Proteomes" id="UP001530377"/>
    </source>
</evidence>
<feature type="repeat" description="Solcar" evidence="9">
    <location>
        <begin position="296"/>
        <end position="384"/>
    </location>
</feature>
<keyword evidence="7" id="KW-0496">Mitochondrion</keyword>
<dbReference type="PANTHER" id="PTHR45624:SF4">
    <property type="entry name" value="CONGESTED-LIKE TRACHEA PROTEIN-RELATED"/>
    <property type="match status" value="1"/>
</dbReference>
<comment type="similarity">
    <text evidence="2 10">Belongs to the mitochondrial carrier (TC 2.A.29) family.</text>
</comment>
<keyword evidence="14" id="KW-1185">Reference proteome</keyword>
<dbReference type="EMBL" id="JALLPB020000001">
    <property type="protein sequence ID" value="KAL3827609.1"/>
    <property type="molecule type" value="Genomic_DNA"/>
</dbReference>
<evidence type="ECO:0000313" key="13">
    <source>
        <dbReference type="EMBL" id="KAL3827609.1"/>
    </source>
</evidence>
<evidence type="ECO:0000256" key="1">
    <source>
        <dbReference type="ARBA" id="ARBA00004225"/>
    </source>
</evidence>
<dbReference type="GO" id="GO:0031966">
    <property type="term" value="C:mitochondrial membrane"/>
    <property type="evidence" value="ECO:0007669"/>
    <property type="project" value="UniProtKB-SubCell"/>
</dbReference>